<dbReference type="RefSeq" id="WP_013221025.1">
    <property type="nucleotide sequence ID" value="NC_014315.1"/>
</dbReference>
<dbReference type="InterPro" id="IPR012902">
    <property type="entry name" value="N_methyl_site"/>
</dbReference>
<evidence type="ECO:0000313" key="3">
    <source>
        <dbReference type="EMBL" id="ADJ28936.1"/>
    </source>
</evidence>
<feature type="transmembrane region" description="Helical" evidence="1">
    <location>
        <begin position="20"/>
        <end position="39"/>
    </location>
</feature>
<name>D8K7Q9_NITWC</name>
<keyword evidence="1" id="KW-1133">Transmembrane helix</keyword>
<dbReference type="STRING" id="105559.Nwat_2103"/>
<keyword evidence="1" id="KW-0472">Membrane</keyword>
<organism evidence="3 4">
    <name type="scientific">Nitrosococcus watsoni (strain C-113)</name>
    <dbReference type="NCBI Taxonomy" id="105559"/>
    <lineage>
        <taxon>Bacteria</taxon>
        <taxon>Pseudomonadati</taxon>
        <taxon>Pseudomonadota</taxon>
        <taxon>Gammaproteobacteria</taxon>
        <taxon>Chromatiales</taxon>
        <taxon>Chromatiaceae</taxon>
        <taxon>Nitrosococcus</taxon>
    </lineage>
</organism>
<dbReference type="Pfam" id="PF22150">
    <property type="entry name" value="Tt1218-like"/>
    <property type="match status" value="1"/>
</dbReference>
<dbReference type="KEGG" id="nwa:Nwat_2103"/>
<dbReference type="HOGENOM" id="CLU_103234_3_0_6"/>
<dbReference type="NCBIfam" id="TIGR02532">
    <property type="entry name" value="IV_pilin_GFxxxE"/>
    <property type="match status" value="1"/>
</dbReference>
<dbReference type="EMBL" id="CP002086">
    <property type="protein sequence ID" value="ADJ28936.1"/>
    <property type="molecule type" value="Genomic_DNA"/>
</dbReference>
<feature type="domain" description="Type IV pilin Tt1218-like" evidence="2">
    <location>
        <begin position="39"/>
        <end position="109"/>
    </location>
</feature>
<evidence type="ECO:0000259" key="2">
    <source>
        <dbReference type="Pfam" id="PF22150"/>
    </source>
</evidence>
<dbReference type="Pfam" id="PF07963">
    <property type="entry name" value="N_methyl"/>
    <property type="match status" value="1"/>
</dbReference>
<evidence type="ECO:0000256" key="1">
    <source>
        <dbReference type="SAM" id="Phobius"/>
    </source>
</evidence>
<protein>
    <submittedName>
        <fullName evidence="3">Type IV pilus modification protein PilV</fullName>
    </submittedName>
</protein>
<reference evidence="3 4" key="1">
    <citation type="submission" date="2010-06" db="EMBL/GenBank/DDBJ databases">
        <title>Complete sequence of chromosome of Nitrosococcus watsoni C-113.</title>
        <authorList>
            <consortium name="US DOE Joint Genome Institute"/>
            <person name="Lucas S."/>
            <person name="Copeland A."/>
            <person name="Lapidus A."/>
            <person name="Cheng J.-F."/>
            <person name="Bruce D."/>
            <person name="Goodwin L."/>
            <person name="Pitluck S."/>
            <person name="Malfatti S.A."/>
            <person name="Chain P.S.G."/>
            <person name="Land M."/>
            <person name="Hauser L."/>
            <person name="Kyrpides N."/>
            <person name="Ivanova N."/>
            <person name="Cambell M.A."/>
            <person name="Heidelberg J.F."/>
            <person name="Klotz M.G."/>
            <person name="Woyke T."/>
        </authorList>
    </citation>
    <scope>NUCLEOTIDE SEQUENCE [LARGE SCALE GENOMIC DNA]</scope>
    <source>
        <strain evidence="3 4">C-113</strain>
    </source>
</reference>
<evidence type="ECO:0000313" key="4">
    <source>
        <dbReference type="Proteomes" id="UP000000393"/>
    </source>
</evidence>
<dbReference type="AlphaFoldDB" id="D8K7Q9"/>
<dbReference type="NCBIfam" id="TIGR02523">
    <property type="entry name" value="type_IV_pilV"/>
    <property type="match status" value="1"/>
</dbReference>
<dbReference type="InterPro" id="IPR054402">
    <property type="entry name" value="Tt1218-like_dom"/>
</dbReference>
<keyword evidence="4" id="KW-1185">Reference proteome</keyword>
<accession>D8K7Q9</accession>
<dbReference type="Proteomes" id="UP000000393">
    <property type="component" value="Chromosome"/>
</dbReference>
<sequence>MKHHFLPTRLHPRSKGFSLLEVLISVAILSIGLLGLAGLQATGMRSNHSAYLRSQATLLAYDIVDRMRANRTAALNNSYSLDFGAPPATPAKNCAAANCEAAELAAYDLHDWFQNFTATLPSSDGEIQLNAGVVTVTVQWDETWTRIESVANDNGTDPITRQFVMSTQL</sequence>
<dbReference type="InterPro" id="IPR013362">
    <property type="entry name" value="Pilus_4_PilV"/>
</dbReference>
<dbReference type="OrthoDB" id="8547299at2"/>
<keyword evidence="1" id="KW-0812">Transmembrane</keyword>
<proteinExistence type="predicted"/>
<dbReference type="eggNOG" id="COG4967">
    <property type="taxonomic scope" value="Bacteria"/>
</dbReference>
<gene>
    <name evidence="3" type="ordered locus">Nwat_2103</name>
</gene>